<organism evidence="1">
    <name type="scientific">marine sediment metagenome</name>
    <dbReference type="NCBI Taxonomy" id="412755"/>
    <lineage>
        <taxon>unclassified sequences</taxon>
        <taxon>metagenomes</taxon>
        <taxon>ecological metagenomes</taxon>
    </lineage>
</organism>
<gene>
    <name evidence="1" type="ORF">LCGC14_2067220</name>
</gene>
<reference evidence="1" key="1">
    <citation type="journal article" date="2015" name="Nature">
        <title>Complex archaea that bridge the gap between prokaryotes and eukaryotes.</title>
        <authorList>
            <person name="Spang A."/>
            <person name="Saw J.H."/>
            <person name="Jorgensen S.L."/>
            <person name="Zaremba-Niedzwiedzka K."/>
            <person name="Martijn J."/>
            <person name="Lind A.E."/>
            <person name="van Eijk R."/>
            <person name="Schleper C."/>
            <person name="Guy L."/>
            <person name="Ettema T.J."/>
        </authorList>
    </citation>
    <scope>NUCLEOTIDE SEQUENCE</scope>
</reference>
<evidence type="ECO:0000313" key="1">
    <source>
        <dbReference type="EMBL" id="KKL74212.1"/>
    </source>
</evidence>
<proteinExistence type="predicted"/>
<sequence length="52" mass="6136">KKEWLATWPKPYSPDFVKLGWATRLTRQEKKGIFATLKRGNTHVTYRTGDTR</sequence>
<protein>
    <submittedName>
        <fullName evidence="1">Uncharacterized protein</fullName>
    </submittedName>
</protein>
<accession>A0A0F9HGF7</accession>
<dbReference type="AlphaFoldDB" id="A0A0F9HGF7"/>
<name>A0A0F9HGF7_9ZZZZ</name>
<comment type="caution">
    <text evidence="1">The sequence shown here is derived from an EMBL/GenBank/DDBJ whole genome shotgun (WGS) entry which is preliminary data.</text>
</comment>
<dbReference type="EMBL" id="LAZR01024726">
    <property type="protein sequence ID" value="KKL74212.1"/>
    <property type="molecule type" value="Genomic_DNA"/>
</dbReference>
<feature type="non-terminal residue" evidence="1">
    <location>
        <position position="1"/>
    </location>
</feature>